<dbReference type="AlphaFoldDB" id="A0A2G5VRC5"/>
<sequence length="316" mass="37695">MRYGKEYQKMIINGMKIRIRMKDGKLTVVGNFRSPKTPLLVFLEHLEEFCRFSRPCVTLNLDHFADYSILLDYFPFTNLKTLCIRSKQKSVPSEELNRLMSHFEVSEYVKFCILNDKDFKLDNSIRFRLSDCLDIRNAVCLSPETFLNSSECSKIEIFGADFKPEVYEQFVSNWYHSTNQLLDYVSSWDKPRHEVSNFDKFQPMLWDPQRRSQYYNDYHGGFDIKRIDGKVATVGYRYFQASNSEDNEPPKPHMFEEYDRVSRVSNSEDNDEEEEIEDVIVVPEGVVDEYNTKQRYIEYHKRQRKEGRCSFMMIVW</sequence>
<evidence type="ECO:0000313" key="1">
    <source>
        <dbReference type="EMBL" id="PIC54385.1"/>
    </source>
</evidence>
<name>A0A2G5VRC5_9PELO</name>
<organism evidence="1 2">
    <name type="scientific">Caenorhabditis nigoni</name>
    <dbReference type="NCBI Taxonomy" id="1611254"/>
    <lineage>
        <taxon>Eukaryota</taxon>
        <taxon>Metazoa</taxon>
        <taxon>Ecdysozoa</taxon>
        <taxon>Nematoda</taxon>
        <taxon>Chromadorea</taxon>
        <taxon>Rhabditida</taxon>
        <taxon>Rhabditina</taxon>
        <taxon>Rhabditomorpha</taxon>
        <taxon>Rhabditoidea</taxon>
        <taxon>Rhabditidae</taxon>
        <taxon>Peloderinae</taxon>
        <taxon>Caenorhabditis</taxon>
    </lineage>
</organism>
<gene>
    <name evidence="1" type="primary">Cnig_chr_I.g3659</name>
    <name evidence="1" type="ORF">B9Z55_003659</name>
</gene>
<dbReference type="PANTHER" id="PTHR21503:SF8">
    <property type="entry name" value="F-BOX ASSOCIATED DOMAIN-CONTAINING PROTEIN-RELATED"/>
    <property type="match status" value="1"/>
</dbReference>
<dbReference type="EMBL" id="PDUG01000001">
    <property type="protein sequence ID" value="PIC54385.1"/>
    <property type="molecule type" value="Genomic_DNA"/>
</dbReference>
<dbReference type="Proteomes" id="UP000230233">
    <property type="component" value="Chromosome I"/>
</dbReference>
<protein>
    <recommendedName>
        <fullName evidence="3">F-box associated domain-containing protein</fullName>
    </recommendedName>
</protein>
<comment type="caution">
    <text evidence="1">The sequence shown here is derived from an EMBL/GenBank/DDBJ whole genome shotgun (WGS) entry which is preliminary data.</text>
</comment>
<dbReference type="PANTHER" id="PTHR21503">
    <property type="entry name" value="F-BOX-CONTAINING HYPOTHETICAL PROTEIN C.ELEGANS"/>
    <property type="match status" value="1"/>
</dbReference>
<dbReference type="OrthoDB" id="5778587at2759"/>
<keyword evidence="2" id="KW-1185">Reference proteome</keyword>
<evidence type="ECO:0000313" key="2">
    <source>
        <dbReference type="Proteomes" id="UP000230233"/>
    </source>
</evidence>
<evidence type="ECO:0008006" key="3">
    <source>
        <dbReference type="Google" id="ProtNLM"/>
    </source>
</evidence>
<proteinExistence type="predicted"/>
<accession>A0A2G5VRC5</accession>
<reference evidence="2" key="1">
    <citation type="submission" date="2017-10" db="EMBL/GenBank/DDBJ databases">
        <title>Rapid genome shrinkage in a self-fertile nematode reveals novel sperm competition proteins.</title>
        <authorList>
            <person name="Yin D."/>
            <person name="Schwarz E.M."/>
            <person name="Thomas C.G."/>
            <person name="Felde R.L."/>
            <person name="Korf I.F."/>
            <person name="Cutter A.D."/>
            <person name="Schartner C.M."/>
            <person name="Ralston E.J."/>
            <person name="Meyer B.J."/>
            <person name="Haag E.S."/>
        </authorList>
    </citation>
    <scope>NUCLEOTIDE SEQUENCE [LARGE SCALE GENOMIC DNA]</scope>
    <source>
        <strain evidence="2">JU1422</strain>
    </source>
</reference>